<protein>
    <recommendedName>
        <fullName evidence="3">DUF2268 domain-containing protein</fullName>
    </recommendedName>
</protein>
<dbReference type="KEGG" id="spib:G8759_22385"/>
<gene>
    <name evidence="1" type="ORF">G8759_22385</name>
</gene>
<name>A0A6G9AS54_9BACT</name>
<evidence type="ECO:0008006" key="3">
    <source>
        <dbReference type="Google" id="ProtNLM"/>
    </source>
</evidence>
<sequence length="339" mass="39065">MNRSASNSRTISRKCFLFSVVSVVFYLVINPIAKAQIVLHTDDLPRFFQAYDSVMTTADTARQAHFIQTLYVDKASPGLTQFMELRGGNTAKWRAFMEKDKTILAKKRPWILAVLEQKAEILRRIGRFKEIYPDFREGDIYFCVGVNNSGGTIDDRTVYIGTEVAASDQPHWAVPLVLHEFVHTQQWTQRNKERVLKNEQLLNEYTASHKQLLGKCLEEGMADFIAELVYEQPLAKVNPNGHTAFGLQHEQQIWEAFKKEMYSDVDWKGGWLYAKREIDGQKVSDLGYFVGHQVCKAYYQKAKNKQTAIRYMLGLNLTDENAKRFLEESGYSPEKQAIR</sequence>
<reference evidence="1 2" key="1">
    <citation type="submission" date="2020-03" db="EMBL/GenBank/DDBJ databases">
        <authorList>
            <person name="Kim M.K."/>
        </authorList>
    </citation>
    <scope>NUCLEOTIDE SEQUENCE [LARGE SCALE GENOMIC DNA]</scope>
    <source>
        <strain evidence="1 2">BT328</strain>
    </source>
</reference>
<keyword evidence="2" id="KW-1185">Reference proteome</keyword>
<evidence type="ECO:0000313" key="2">
    <source>
        <dbReference type="Proteomes" id="UP000501802"/>
    </source>
</evidence>
<proteinExistence type="predicted"/>
<organism evidence="1 2">
    <name type="scientific">Spirosoma aureum</name>
    <dbReference type="NCBI Taxonomy" id="2692134"/>
    <lineage>
        <taxon>Bacteria</taxon>
        <taxon>Pseudomonadati</taxon>
        <taxon>Bacteroidota</taxon>
        <taxon>Cytophagia</taxon>
        <taxon>Cytophagales</taxon>
        <taxon>Cytophagaceae</taxon>
        <taxon>Spirosoma</taxon>
    </lineage>
</organism>
<accession>A0A6G9AS54</accession>
<evidence type="ECO:0000313" key="1">
    <source>
        <dbReference type="EMBL" id="QIP15174.1"/>
    </source>
</evidence>
<dbReference type="Proteomes" id="UP000501802">
    <property type="component" value="Chromosome"/>
</dbReference>
<dbReference type="EMBL" id="CP050063">
    <property type="protein sequence ID" value="QIP15174.1"/>
    <property type="molecule type" value="Genomic_DNA"/>
</dbReference>
<dbReference type="AlphaFoldDB" id="A0A6G9AS54"/>